<keyword evidence="2" id="KW-1185">Reference proteome</keyword>
<dbReference type="Proteomes" id="UP000249057">
    <property type="component" value="Unassembled WGS sequence"/>
</dbReference>
<protein>
    <submittedName>
        <fullName evidence="1">Uncharacterized protein</fullName>
    </submittedName>
</protein>
<gene>
    <name evidence="1" type="ORF">BO95DRAFT_70903</name>
</gene>
<sequence>MCESVFQPFNGDIKISVPPDVYRLHSHAVASRSGTIKRAIEQARENADPCTDPVLIEIDLVVVPAAGRKYGRLEIEAVAGVPQRPQPADLLSPKLRKIWANMVKSLDDQVPYLKPEYPASHRLAVRADQGEEPDDILHHTKALMTLGEELEATEAVFSALDEAFVGMGDGLGEAVAEDPVQWLCISMTLRDSWIFKDAACHVVGKWHNLEHEVKMSIPEAARRVCQSHSDKLVQRCQDVEDYMMNIEFAPSEDPGPSDLLGLSPHMWVALTRFREWVYRNISEGNGFRGAEGGFILYRYLCEEEDDDNDEYDNQWAPYLDEDDCPKGDADEVNAGLLCLRELCVDKLEPLLESNVSDSSVRYLTCAEIDNEDVPWDDEDDDE</sequence>
<proteinExistence type="predicted"/>
<dbReference type="EMBL" id="KZ825327">
    <property type="protein sequence ID" value="RAH47848.1"/>
    <property type="molecule type" value="Genomic_DNA"/>
</dbReference>
<evidence type="ECO:0000313" key="1">
    <source>
        <dbReference type="EMBL" id="RAH47848.1"/>
    </source>
</evidence>
<name>A0ACD1GF18_9EURO</name>
<reference evidence="1" key="1">
    <citation type="submission" date="2018-02" db="EMBL/GenBank/DDBJ databases">
        <title>The genomes of Aspergillus section Nigri reveals drivers in fungal speciation.</title>
        <authorList>
            <consortium name="DOE Joint Genome Institute"/>
            <person name="Vesth T.C."/>
            <person name="Nybo J."/>
            <person name="Theobald S."/>
            <person name="Brandl J."/>
            <person name="Frisvad J.C."/>
            <person name="Nielsen K.F."/>
            <person name="Lyhne E.K."/>
            <person name="Kogle M.E."/>
            <person name="Kuo A."/>
            <person name="Riley R."/>
            <person name="Clum A."/>
            <person name="Nolan M."/>
            <person name="Lipzen A."/>
            <person name="Salamov A."/>
            <person name="Henrissat B."/>
            <person name="Wiebenga A."/>
            <person name="De vries R.P."/>
            <person name="Grigoriev I.V."/>
            <person name="Mortensen U.H."/>
            <person name="Andersen M.R."/>
            <person name="Baker S.E."/>
        </authorList>
    </citation>
    <scope>NUCLEOTIDE SEQUENCE</scope>
    <source>
        <strain evidence="1">CBS 621.78</strain>
    </source>
</reference>
<evidence type="ECO:0000313" key="2">
    <source>
        <dbReference type="Proteomes" id="UP000249057"/>
    </source>
</evidence>
<organism evidence="1 2">
    <name type="scientific">Aspergillus brunneoviolaceus CBS 621.78</name>
    <dbReference type="NCBI Taxonomy" id="1450534"/>
    <lineage>
        <taxon>Eukaryota</taxon>
        <taxon>Fungi</taxon>
        <taxon>Dikarya</taxon>
        <taxon>Ascomycota</taxon>
        <taxon>Pezizomycotina</taxon>
        <taxon>Eurotiomycetes</taxon>
        <taxon>Eurotiomycetidae</taxon>
        <taxon>Eurotiales</taxon>
        <taxon>Aspergillaceae</taxon>
        <taxon>Aspergillus</taxon>
        <taxon>Aspergillus subgen. Circumdati</taxon>
    </lineage>
</organism>
<accession>A0ACD1GF18</accession>